<feature type="domain" description="VOC" evidence="2">
    <location>
        <begin position="4"/>
        <end position="120"/>
    </location>
</feature>
<dbReference type="Proteomes" id="UP000548787">
    <property type="component" value="Unassembled WGS sequence"/>
</dbReference>
<protein>
    <submittedName>
        <fullName evidence="3">VOC family protein</fullName>
    </submittedName>
</protein>
<proteinExistence type="predicted"/>
<dbReference type="Pfam" id="PF00903">
    <property type="entry name" value="Glyoxalase"/>
    <property type="match status" value="2"/>
</dbReference>
<dbReference type="PROSITE" id="PS51819">
    <property type="entry name" value="VOC"/>
    <property type="match status" value="2"/>
</dbReference>
<feature type="domain" description="VOC" evidence="2">
    <location>
        <begin position="163"/>
        <end position="278"/>
    </location>
</feature>
<dbReference type="InterPro" id="IPR037523">
    <property type="entry name" value="VOC_core"/>
</dbReference>
<evidence type="ECO:0000256" key="1">
    <source>
        <dbReference type="ARBA" id="ARBA00022723"/>
    </source>
</evidence>
<dbReference type="GO" id="GO:0004462">
    <property type="term" value="F:lactoylglutathione lyase activity"/>
    <property type="evidence" value="ECO:0007669"/>
    <property type="project" value="InterPro"/>
</dbReference>
<dbReference type="GO" id="GO:0046872">
    <property type="term" value="F:metal ion binding"/>
    <property type="evidence" value="ECO:0007669"/>
    <property type="project" value="UniProtKB-KW"/>
</dbReference>
<accession>A0A7W1T625</accession>
<dbReference type="AlphaFoldDB" id="A0A7W1T625"/>
<dbReference type="CDD" id="cd16359">
    <property type="entry name" value="VOC_BsCatE_like_C"/>
    <property type="match status" value="1"/>
</dbReference>
<gene>
    <name evidence="3" type="ORF">HPK16_06645</name>
</gene>
<evidence type="ECO:0000259" key="2">
    <source>
        <dbReference type="PROSITE" id="PS51819"/>
    </source>
</evidence>
<dbReference type="InterPro" id="IPR018146">
    <property type="entry name" value="Glyoxalase_1_CS"/>
</dbReference>
<organism evidence="3 4">
    <name type="scientific">Listeria rustica</name>
    <dbReference type="NCBI Taxonomy" id="2713503"/>
    <lineage>
        <taxon>Bacteria</taxon>
        <taxon>Bacillati</taxon>
        <taxon>Bacillota</taxon>
        <taxon>Bacilli</taxon>
        <taxon>Bacillales</taxon>
        <taxon>Listeriaceae</taxon>
        <taxon>Listeria</taxon>
    </lineage>
</organism>
<sequence>MTMEIGKVVLKTKSKHTLAAFYSEIIGLKVIADEADKIALGVDNRVLLELIEIKQGKAPKQAKTGLYHTAFLLPSRAELGSFLHHLLESNYPIDGAGDHIYSEALYFRDPDGNGIEVYADRPRNEWQRDELGNLPMATNEVDGDGILMVGAELDWYAAPNDTTIGHIHLQVSHLEDTRQFYQTILGFQVTTEIPSALFFASGDYHHHIGTNIWAGRDLPKMADLETGLAYFSIQVEELDRLEDRLIAYDVAYEKDSDTLITLEDPNGIIIKIATNTKS</sequence>
<evidence type="ECO:0000313" key="4">
    <source>
        <dbReference type="Proteomes" id="UP000548787"/>
    </source>
</evidence>
<dbReference type="PANTHER" id="PTHR43279">
    <property type="entry name" value="CATECHOL-2,3-DIOXYGENASE"/>
    <property type="match status" value="1"/>
</dbReference>
<dbReference type="EMBL" id="JABJVM010000005">
    <property type="protein sequence ID" value="MBA3926016.1"/>
    <property type="molecule type" value="Genomic_DNA"/>
</dbReference>
<dbReference type="PANTHER" id="PTHR43279:SF1">
    <property type="entry name" value="CATECHOL-2,3-DIOXYGENASE"/>
    <property type="match status" value="1"/>
</dbReference>
<dbReference type="InterPro" id="IPR004360">
    <property type="entry name" value="Glyas_Fos-R_dOase_dom"/>
</dbReference>
<reference evidence="3 4" key="1">
    <citation type="submission" date="2020-08" db="EMBL/GenBank/DDBJ databases">
        <title>Listeria ohnekaius sp. nov. and Listeria portnoyii sp. nov. isolated from non-agricultural and natural environments.</title>
        <authorList>
            <person name="Weller D."/>
            <person name="Belias A.M."/>
            <person name="Liao J."/>
            <person name="Guo S."/>
            <person name="Orsi R.H."/>
            <person name="Wiedmann M."/>
        </authorList>
    </citation>
    <scope>NUCLEOTIDE SEQUENCE [LARGE SCALE GENOMIC DNA]</scope>
    <source>
        <strain evidence="3 4">FSL W9-0585</strain>
    </source>
</reference>
<evidence type="ECO:0000313" key="3">
    <source>
        <dbReference type="EMBL" id="MBA3926016.1"/>
    </source>
</evidence>
<name>A0A7W1T625_9LIST</name>
<dbReference type="InterPro" id="IPR029068">
    <property type="entry name" value="Glyas_Bleomycin-R_OHBP_Dase"/>
</dbReference>
<dbReference type="PROSITE" id="PS00934">
    <property type="entry name" value="GLYOXALASE_I_1"/>
    <property type="match status" value="1"/>
</dbReference>
<comment type="caution">
    <text evidence="3">The sequence shown here is derived from an EMBL/GenBank/DDBJ whole genome shotgun (WGS) entry which is preliminary data.</text>
</comment>
<keyword evidence="4" id="KW-1185">Reference proteome</keyword>
<dbReference type="SUPFAM" id="SSF54593">
    <property type="entry name" value="Glyoxalase/Bleomycin resistance protein/Dihydroxybiphenyl dioxygenase"/>
    <property type="match status" value="2"/>
</dbReference>
<keyword evidence="1" id="KW-0479">Metal-binding</keyword>
<dbReference type="RefSeq" id="WP_181676224.1">
    <property type="nucleotide sequence ID" value="NZ_JABJVM010000005.1"/>
</dbReference>
<dbReference type="Gene3D" id="3.10.180.10">
    <property type="entry name" value="2,3-Dihydroxybiphenyl 1,2-Dioxygenase, domain 1"/>
    <property type="match status" value="2"/>
</dbReference>